<dbReference type="EMBL" id="JMCB01000002">
    <property type="protein sequence ID" value="KFE71415.1"/>
    <property type="molecule type" value="Genomic_DNA"/>
</dbReference>
<comment type="caution">
    <text evidence="1">The sequence shown here is derived from an EMBL/GenBank/DDBJ whole genome shotgun (WGS) entry which is preliminary data.</text>
</comment>
<protein>
    <submittedName>
        <fullName evidence="1">Uncharacterized protein</fullName>
    </submittedName>
</protein>
<reference evidence="1 2" key="1">
    <citation type="submission" date="2014-04" db="EMBL/GenBank/DDBJ databases">
        <title>Genome assembly of Hyalangium minutum DSM 14724.</title>
        <authorList>
            <person name="Sharma G."/>
            <person name="Subramanian S."/>
        </authorList>
    </citation>
    <scope>NUCLEOTIDE SEQUENCE [LARGE SCALE GENOMIC DNA]</scope>
    <source>
        <strain evidence="1 2">DSM 14724</strain>
    </source>
</reference>
<evidence type="ECO:0000313" key="1">
    <source>
        <dbReference type="EMBL" id="KFE71415.1"/>
    </source>
</evidence>
<dbReference type="AlphaFoldDB" id="A0A085WUQ2"/>
<dbReference type="STRING" id="394096.DB31_3545"/>
<dbReference type="RefSeq" id="WP_276203607.1">
    <property type="nucleotide sequence ID" value="NZ_JMCB01000002.1"/>
</dbReference>
<evidence type="ECO:0000313" key="2">
    <source>
        <dbReference type="Proteomes" id="UP000028725"/>
    </source>
</evidence>
<accession>A0A085WUQ2</accession>
<proteinExistence type="predicted"/>
<keyword evidence="2" id="KW-1185">Reference proteome</keyword>
<dbReference type="Proteomes" id="UP000028725">
    <property type="component" value="Unassembled WGS sequence"/>
</dbReference>
<gene>
    <name evidence="1" type="ORF">DB31_3545</name>
</gene>
<organism evidence="1 2">
    <name type="scientific">Hyalangium minutum</name>
    <dbReference type="NCBI Taxonomy" id="394096"/>
    <lineage>
        <taxon>Bacteria</taxon>
        <taxon>Pseudomonadati</taxon>
        <taxon>Myxococcota</taxon>
        <taxon>Myxococcia</taxon>
        <taxon>Myxococcales</taxon>
        <taxon>Cystobacterineae</taxon>
        <taxon>Archangiaceae</taxon>
        <taxon>Hyalangium</taxon>
    </lineage>
</organism>
<sequence length="41" mass="4554">MTNESYLDAALALVAKARRSIEASLLIDDRKVAAEFTRTRS</sequence>
<name>A0A085WUQ2_9BACT</name>